<name>A0A2V3IRR7_9FLOR</name>
<evidence type="ECO:0000313" key="2">
    <source>
        <dbReference type="Proteomes" id="UP000247409"/>
    </source>
</evidence>
<dbReference type="InterPro" id="IPR029045">
    <property type="entry name" value="ClpP/crotonase-like_dom_sf"/>
</dbReference>
<dbReference type="EMBL" id="NBIV01000081">
    <property type="protein sequence ID" value="PXF44793.1"/>
    <property type="molecule type" value="Genomic_DNA"/>
</dbReference>
<gene>
    <name evidence="1" type="ORF">BWQ96_05463</name>
</gene>
<dbReference type="GO" id="GO:0003824">
    <property type="term" value="F:catalytic activity"/>
    <property type="evidence" value="ECO:0007669"/>
    <property type="project" value="UniProtKB-ARBA"/>
</dbReference>
<dbReference type="InterPro" id="IPR001753">
    <property type="entry name" value="Enoyl-CoA_hydra/iso"/>
</dbReference>
<accession>A0A2V3IRR7</accession>
<dbReference type="SUPFAM" id="SSF52096">
    <property type="entry name" value="ClpP/crotonase"/>
    <property type="match status" value="1"/>
</dbReference>
<protein>
    <submittedName>
        <fullName evidence="1">Enoyl-CoA hydratase, mitochondrial</fullName>
    </submittedName>
</protein>
<evidence type="ECO:0000313" key="1">
    <source>
        <dbReference type="EMBL" id="PXF44793.1"/>
    </source>
</evidence>
<dbReference type="Gene3D" id="3.90.226.10">
    <property type="entry name" value="2-enoyl-CoA Hydratase, Chain A, domain 1"/>
    <property type="match status" value="1"/>
</dbReference>
<dbReference type="OrthoDB" id="2018133at2759"/>
<organism evidence="1 2">
    <name type="scientific">Gracilariopsis chorda</name>
    <dbReference type="NCBI Taxonomy" id="448386"/>
    <lineage>
        <taxon>Eukaryota</taxon>
        <taxon>Rhodophyta</taxon>
        <taxon>Florideophyceae</taxon>
        <taxon>Rhodymeniophycidae</taxon>
        <taxon>Gracilariales</taxon>
        <taxon>Gracilariaceae</taxon>
        <taxon>Gracilariopsis</taxon>
    </lineage>
</organism>
<dbReference type="AlphaFoldDB" id="A0A2V3IRR7"/>
<comment type="caution">
    <text evidence="1">The sequence shown here is derived from an EMBL/GenBank/DDBJ whole genome shotgun (WGS) entry which is preliminary data.</text>
</comment>
<dbReference type="GO" id="GO:0006635">
    <property type="term" value="P:fatty acid beta-oxidation"/>
    <property type="evidence" value="ECO:0007669"/>
    <property type="project" value="TreeGrafter"/>
</dbReference>
<proteinExistence type="predicted"/>
<keyword evidence="2" id="KW-1185">Reference proteome</keyword>
<dbReference type="PANTHER" id="PTHR11941:SF54">
    <property type="entry name" value="ENOYL-COA HYDRATASE, MITOCHONDRIAL"/>
    <property type="match status" value="1"/>
</dbReference>
<dbReference type="CDD" id="cd06558">
    <property type="entry name" value="crotonase-like"/>
    <property type="match status" value="1"/>
</dbReference>
<dbReference type="Proteomes" id="UP000247409">
    <property type="component" value="Unassembled WGS sequence"/>
</dbReference>
<dbReference type="STRING" id="448386.A0A2V3IRR7"/>
<reference evidence="1 2" key="1">
    <citation type="journal article" date="2018" name="Mol. Biol. Evol.">
        <title>Analysis of the draft genome of the red seaweed Gracilariopsis chorda provides insights into genome size evolution in Rhodophyta.</title>
        <authorList>
            <person name="Lee J."/>
            <person name="Yang E.C."/>
            <person name="Graf L."/>
            <person name="Yang J.H."/>
            <person name="Qiu H."/>
            <person name="Zel Zion U."/>
            <person name="Chan C.X."/>
            <person name="Stephens T.G."/>
            <person name="Weber A.P.M."/>
            <person name="Boo G.H."/>
            <person name="Boo S.M."/>
            <person name="Kim K.M."/>
            <person name="Shin Y."/>
            <person name="Jung M."/>
            <person name="Lee S.J."/>
            <person name="Yim H.S."/>
            <person name="Lee J.H."/>
            <person name="Bhattacharya D."/>
            <person name="Yoon H.S."/>
        </authorList>
    </citation>
    <scope>NUCLEOTIDE SEQUENCE [LARGE SCALE GENOMIC DNA]</scope>
    <source>
        <strain evidence="1 2">SKKU-2015</strain>
        <tissue evidence="1">Whole body</tissue>
    </source>
</reference>
<dbReference type="GO" id="GO:0005739">
    <property type="term" value="C:mitochondrion"/>
    <property type="evidence" value="ECO:0007669"/>
    <property type="project" value="TreeGrafter"/>
</dbReference>
<dbReference type="PANTHER" id="PTHR11941">
    <property type="entry name" value="ENOYL-COA HYDRATASE-RELATED"/>
    <property type="match status" value="1"/>
</dbReference>
<dbReference type="Pfam" id="PF00378">
    <property type="entry name" value="ECH_1"/>
    <property type="match status" value="1"/>
</dbReference>
<sequence>MGDQNDVPNLVLEKDEGCGVRLLVLNRPRARNALNRALSGALCSALRRAEEEELVRVVVISAAAPVFCAGADIHELRALTPGIAYEQQWLQDWPKALHSMRKPVVMAVDGVALGGGFELVLLADVVFASRKAEFGLPEVGLGTIPGAGGTVRLVEAVGKGRALSMMWSGERMGVEEAARYGIVARVCEDDVLKESLEFARTVAGRSVNAVRMVKDMVRARETEWGTRLGMEQMMYYVSFGTNEFKEGCERFVRRGKGDRGGR</sequence>